<evidence type="ECO:0000313" key="3">
    <source>
        <dbReference type="Proteomes" id="UP000623467"/>
    </source>
</evidence>
<feature type="region of interest" description="Disordered" evidence="1">
    <location>
        <begin position="1"/>
        <end position="24"/>
    </location>
</feature>
<feature type="compositionally biased region" description="Basic residues" evidence="1">
    <location>
        <begin position="1"/>
        <end position="12"/>
    </location>
</feature>
<gene>
    <name evidence="2" type="ORF">MSAN_02358800</name>
</gene>
<comment type="caution">
    <text evidence="2">The sequence shown here is derived from an EMBL/GenBank/DDBJ whole genome shotgun (WGS) entry which is preliminary data.</text>
</comment>
<organism evidence="2 3">
    <name type="scientific">Mycena sanguinolenta</name>
    <dbReference type="NCBI Taxonomy" id="230812"/>
    <lineage>
        <taxon>Eukaryota</taxon>
        <taxon>Fungi</taxon>
        <taxon>Dikarya</taxon>
        <taxon>Basidiomycota</taxon>
        <taxon>Agaricomycotina</taxon>
        <taxon>Agaricomycetes</taxon>
        <taxon>Agaricomycetidae</taxon>
        <taxon>Agaricales</taxon>
        <taxon>Marasmiineae</taxon>
        <taxon>Mycenaceae</taxon>
        <taxon>Mycena</taxon>
    </lineage>
</organism>
<sequence>MRALGHRPRHRNSQSQAGSAFVEGEDEDQVENVSFLASLLSPSTPSERVSLFPRPTSAPLPCWVRSPSHPITAQIPSRHVHNCCGTDPVALIRLLYPASLNKYIPPRQSDVHTYTARDLILSACQRFVSLGRRKGVLVFASRISSESQYLHNPCNRQAFDSYLLVYHLHLLNLDPESVNFSSSVTISDYFRATLTRLFVN</sequence>
<dbReference type="Proteomes" id="UP000623467">
    <property type="component" value="Unassembled WGS sequence"/>
</dbReference>
<keyword evidence="3" id="KW-1185">Reference proteome</keyword>
<dbReference type="AlphaFoldDB" id="A0A8H6X5J0"/>
<dbReference type="EMBL" id="JACAZH010000043">
    <property type="protein sequence ID" value="KAF7334890.1"/>
    <property type="molecule type" value="Genomic_DNA"/>
</dbReference>
<evidence type="ECO:0000313" key="2">
    <source>
        <dbReference type="EMBL" id="KAF7334890.1"/>
    </source>
</evidence>
<evidence type="ECO:0000256" key="1">
    <source>
        <dbReference type="SAM" id="MobiDB-lite"/>
    </source>
</evidence>
<reference evidence="2" key="1">
    <citation type="submission" date="2020-05" db="EMBL/GenBank/DDBJ databases">
        <title>Mycena genomes resolve the evolution of fungal bioluminescence.</title>
        <authorList>
            <person name="Tsai I.J."/>
        </authorList>
    </citation>
    <scope>NUCLEOTIDE SEQUENCE</scope>
    <source>
        <strain evidence="2">160909Yilan</strain>
    </source>
</reference>
<name>A0A8H6X5J0_9AGAR</name>
<protein>
    <submittedName>
        <fullName evidence="2">Uncharacterized protein</fullName>
    </submittedName>
</protein>
<proteinExistence type="predicted"/>
<accession>A0A8H6X5J0</accession>